<gene>
    <name evidence="1" type="ORF">SAMN05421806_103358</name>
</gene>
<dbReference type="InterPro" id="IPR038282">
    <property type="entry name" value="DUF2267_sf"/>
</dbReference>
<dbReference type="STRING" id="417292.SAMN05421806_103358"/>
<evidence type="ECO:0000313" key="1">
    <source>
        <dbReference type="EMBL" id="SDJ93025.1"/>
    </source>
</evidence>
<dbReference type="Pfam" id="PF10025">
    <property type="entry name" value="DUF2267"/>
    <property type="match status" value="1"/>
</dbReference>
<protein>
    <submittedName>
        <fullName evidence="1">Uncharacterized conserved protein, DUF2267 family</fullName>
    </submittedName>
</protein>
<evidence type="ECO:0000313" key="2">
    <source>
        <dbReference type="Proteomes" id="UP000199155"/>
    </source>
</evidence>
<dbReference type="AlphaFoldDB" id="A0A1G8XT04"/>
<dbReference type="EMBL" id="FNFF01000003">
    <property type="protein sequence ID" value="SDJ93025.1"/>
    <property type="molecule type" value="Genomic_DNA"/>
</dbReference>
<dbReference type="OrthoDB" id="952780at2"/>
<dbReference type="RefSeq" id="WP_093608756.1">
    <property type="nucleotide sequence ID" value="NZ_FNFF01000003.1"/>
</dbReference>
<sequence>MPYADFLAAVRRRGDYADNDRAADAADAVITVLGERLPPASAGQLAEQLPPRLGKLLANAHSPAQTWGVHGFVRRVADVTGDPEDIARTHTAAVLGVLADTVSGGELNKLISQLPVAYAEFLGHEELT</sequence>
<dbReference type="Gene3D" id="1.10.490.110">
    <property type="entry name" value="Uncharacterized conserved protein DUF2267"/>
    <property type="match status" value="1"/>
</dbReference>
<name>A0A1G8XT04_9ACTN</name>
<dbReference type="Proteomes" id="UP000199155">
    <property type="component" value="Unassembled WGS sequence"/>
</dbReference>
<reference evidence="1 2" key="1">
    <citation type="submission" date="2016-10" db="EMBL/GenBank/DDBJ databases">
        <authorList>
            <person name="de Groot N.N."/>
        </authorList>
    </citation>
    <scope>NUCLEOTIDE SEQUENCE [LARGE SCALE GENOMIC DNA]</scope>
    <source>
        <strain evidence="1 2">CGMCC 4.5727</strain>
    </source>
</reference>
<dbReference type="InterPro" id="IPR018727">
    <property type="entry name" value="DUF2267"/>
</dbReference>
<organism evidence="1 2">
    <name type="scientific">Streptomyces indicus</name>
    <dbReference type="NCBI Taxonomy" id="417292"/>
    <lineage>
        <taxon>Bacteria</taxon>
        <taxon>Bacillati</taxon>
        <taxon>Actinomycetota</taxon>
        <taxon>Actinomycetes</taxon>
        <taxon>Kitasatosporales</taxon>
        <taxon>Streptomycetaceae</taxon>
        <taxon>Streptomyces</taxon>
    </lineage>
</organism>
<keyword evidence="2" id="KW-1185">Reference proteome</keyword>
<accession>A0A1G8XT04</accession>
<proteinExistence type="predicted"/>